<dbReference type="GO" id="GO:0009279">
    <property type="term" value="C:cell outer membrane"/>
    <property type="evidence" value="ECO:0007669"/>
    <property type="project" value="UniProtKB-SubCell"/>
</dbReference>
<keyword evidence="4" id="KW-1134">Transmembrane beta strand</keyword>
<dbReference type="EMBL" id="FTMF01000006">
    <property type="protein sequence ID" value="SIQ58728.1"/>
    <property type="molecule type" value="Genomic_DNA"/>
</dbReference>
<keyword evidence="3" id="KW-0813">Transport</keyword>
<dbReference type="GO" id="GO:0015562">
    <property type="term" value="F:efflux transmembrane transporter activity"/>
    <property type="evidence" value="ECO:0007669"/>
    <property type="project" value="InterPro"/>
</dbReference>
<organism evidence="9 11">
    <name type="scientific">Chryseobacterium indoltheticum</name>
    <dbReference type="NCBI Taxonomy" id="254"/>
    <lineage>
        <taxon>Bacteria</taxon>
        <taxon>Pseudomonadati</taxon>
        <taxon>Bacteroidota</taxon>
        <taxon>Flavobacteriia</taxon>
        <taxon>Flavobacteriales</taxon>
        <taxon>Weeksellaceae</taxon>
        <taxon>Chryseobacterium group</taxon>
        <taxon>Chryseobacterium</taxon>
    </lineage>
</organism>
<evidence type="ECO:0000256" key="3">
    <source>
        <dbReference type="ARBA" id="ARBA00022448"/>
    </source>
</evidence>
<dbReference type="InterPro" id="IPR003423">
    <property type="entry name" value="OMP_efflux"/>
</dbReference>
<evidence type="ECO:0000256" key="6">
    <source>
        <dbReference type="ARBA" id="ARBA00023136"/>
    </source>
</evidence>
<evidence type="ECO:0000256" key="4">
    <source>
        <dbReference type="ARBA" id="ARBA00022452"/>
    </source>
</evidence>
<evidence type="ECO:0000256" key="7">
    <source>
        <dbReference type="ARBA" id="ARBA00023237"/>
    </source>
</evidence>
<sequence>MKKLFFIFIINLFPAQQSWTLKECLDYASINHPLVKQATVNIQKNDRQIAASKGMLLPSVNAGVNHSYSLGSSINQSSNQRETLNTQYDQVIAQANIELFNWRNYLNISLSKLNKNASIYRLKQAQNEVKFNVIQNFFTYQNSKSWLEVLETQIAGIEEQIKRTEKEVEIGSRSKSDVYDIKANLGTLQEQWVSAKNQRDLAKINLLNALNITQDSIYFVMDDNESLVQEDFNTADFTNKLIENNPAYKTVIAEISAQQKNIDIEKSAYLPTLNGNYSWSTFYNKSLGSNVLSNTSFSDQFSQNKNQSISFGLNIPIFNKFQIKNNVEIAKLNVINSHYSKDLIINDLTKSINSIKAQFLNAQEKYSLLELNFENQKLSFQKSEEKYKEGLMDAYTFFVVRNNWLQANYNLISSKNDVNQQVELLKVLQSEF</sequence>
<reference evidence="8 10" key="1">
    <citation type="submission" date="2017-01" db="EMBL/GenBank/DDBJ databases">
        <authorList>
            <person name="Varghese N."/>
            <person name="Submissions S."/>
        </authorList>
    </citation>
    <scope>NUCLEOTIDE SEQUENCE [LARGE SCALE GENOMIC DNA]</scope>
    <source>
        <strain evidence="8 10">ATCC 27950</strain>
    </source>
</reference>
<dbReference type="GO" id="GO:0015288">
    <property type="term" value="F:porin activity"/>
    <property type="evidence" value="ECO:0007669"/>
    <property type="project" value="TreeGrafter"/>
</dbReference>
<keyword evidence="6" id="KW-0472">Membrane</keyword>
<dbReference type="PANTHER" id="PTHR30026">
    <property type="entry name" value="OUTER MEMBRANE PROTEIN TOLC"/>
    <property type="match status" value="1"/>
</dbReference>
<reference evidence="9 11" key="2">
    <citation type="submission" date="2018-06" db="EMBL/GenBank/DDBJ databases">
        <authorList>
            <consortium name="Pathogen Informatics"/>
            <person name="Doyle S."/>
        </authorList>
    </citation>
    <scope>NUCLEOTIDE SEQUENCE [LARGE SCALE GENOMIC DNA]</scope>
    <source>
        <strain evidence="9 11">NCTC13560</strain>
    </source>
</reference>
<evidence type="ECO:0000256" key="2">
    <source>
        <dbReference type="ARBA" id="ARBA00007613"/>
    </source>
</evidence>
<comment type="subcellular location">
    <subcellularLocation>
        <location evidence="1">Cell outer membrane</location>
    </subcellularLocation>
</comment>
<keyword evidence="7" id="KW-0998">Cell outer membrane</keyword>
<dbReference type="SUPFAM" id="SSF56954">
    <property type="entry name" value="Outer membrane efflux proteins (OEP)"/>
    <property type="match status" value="1"/>
</dbReference>
<dbReference type="RefSeq" id="WP_076560771.1">
    <property type="nucleotide sequence ID" value="NZ_CP033929.1"/>
</dbReference>
<evidence type="ECO:0000313" key="9">
    <source>
        <dbReference type="EMBL" id="SUX41479.1"/>
    </source>
</evidence>
<dbReference type="Proteomes" id="UP000255231">
    <property type="component" value="Unassembled WGS sequence"/>
</dbReference>
<dbReference type="GO" id="GO:1990281">
    <property type="term" value="C:efflux pump complex"/>
    <property type="evidence" value="ECO:0007669"/>
    <property type="project" value="TreeGrafter"/>
</dbReference>
<keyword evidence="5" id="KW-0812">Transmembrane</keyword>
<keyword evidence="10" id="KW-1185">Reference proteome</keyword>
<comment type="similarity">
    <text evidence="2">Belongs to the outer membrane factor (OMF) (TC 1.B.17) family.</text>
</comment>
<dbReference type="InterPro" id="IPR051906">
    <property type="entry name" value="TolC-like"/>
</dbReference>
<dbReference type="OrthoDB" id="9811587at2"/>
<gene>
    <name evidence="9" type="ORF">NCTC13560_00277</name>
    <name evidence="8" type="ORF">SAMN05421682_106163</name>
</gene>
<dbReference type="AlphaFoldDB" id="A0A381F4E4"/>
<dbReference type="KEGG" id="cil:EG358_15140"/>
<dbReference type="EMBL" id="UFVS01000001">
    <property type="protein sequence ID" value="SUX41479.1"/>
    <property type="molecule type" value="Genomic_DNA"/>
</dbReference>
<dbReference type="Pfam" id="PF02321">
    <property type="entry name" value="OEP"/>
    <property type="match status" value="2"/>
</dbReference>
<dbReference type="Gene3D" id="1.20.1600.10">
    <property type="entry name" value="Outer membrane efflux proteins (OEP)"/>
    <property type="match status" value="1"/>
</dbReference>
<accession>A0A381F4E4</accession>
<dbReference type="GeneID" id="303675043"/>
<dbReference type="Proteomes" id="UP000185725">
    <property type="component" value="Unassembled WGS sequence"/>
</dbReference>
<proteinExistence type="inferred from homology"/>
<evidence type="ECO:0000313" key="10">
    <source>
        <dbReference type="Proteomes" id="UP000185725"/>
    </source>
</evidence>
<protein>
    <submittedName>
        <fullName evidence="9">Outer membrane channel protein</fullName>
    </submittedName>
    <submittedName>
        <fullName evidence="8">Outer membrane protein</fullName>
    </submittedName>
</protein>
<dbReference type="PANTHER" id="PTHR30026:SF20">
    <property type="entry name" value="OUTER MEMBRANE PROTEIN TOLC"/>
    <property type="match status" value="1"/>
</dbReference>
<evidence type="ECO:0000256" key="1">
    <source>
        <dbReference type="ARBA" id="ARBA00004442"/>
    </source>
</evidence>
<evidence type="ECO:0000256" key="5">
    <source>
        <dbReference type="ARBA" id="ARBA00022692"/>
    </source>
</evidence>
<evidence type="ECO:0000313" key="8">
    <source>
        <dbReference type="EMBL" id="SIQ58728.1"/>
    </source>
</evidence>
<name>A0A381F4E4_9FLAO</name>
<evidence type="ECO:0000313" key="11">
    <source>
        <dbReference type="Proteomes" id="UP000255231"/>
    </source>
</evidence>